<protein>
    <submittedName>
        <fullName evidence="1">Uncharacterized protein</fullName>
    </submittedName>
</protein>
<evidence type="ECO:0000313" key="1">
    <source>
        <dbReference type="EMBL" id="CDM12458.1"/>
    </source>
</evidence>
<name>A0AAI9EM11_VIBVL</name>
<accession>A0AAI9EM11</accession>
<keyword evidence="1" id="KW-0614">Plasmid</keyword>
<dbReference type="EMBL" id="HG803186">
    <property type="protein sequence ID" value="CDM12458.1"/>
    <property type="molecule type" value="Genomic_DNA"/>
</dbReference>
<reference evidence="1" key="1">
    <citation type="journal article" date="2014" name="Genome Announc.">
        <title>Complete Nucleotide Sequence of pVv01, a P1-Like Plasmid Prophage of Vibrio vulnificus.</title>
        <authorList>
            <person name="Hammerl J.A."/>
            <person name="Klevanskaa K."/>
            <person name="Strauch E."/>
            <person name="Hertwig S."/>
        </authorList>
    </citation>
    <scope>NUCLEOTIDE SEQUENCE</scope>
    <source>
        <strain evidence="1">48/10</strain>
    </source>
</reference>
<geneLocation type="plasmid" evidence="1">
    <name>p48/10</name>
</geneLocation>
<dbReference type="RefSeq" id="WP_032071980.1">
    <property type="nucleotide sequence ID" value="NC_025128.1"/>
</dbReference>
<proteinExistence type="predicted"/>
<sequence length="119" mass="13855">MRSRRLIKKLSKELSPFFQDAWLFKYQDELVYHDEVIHDLSAKGIMHVGGGTDYWGEGEEAYTVLEMAERVFRGWQSFCGCEICQDQFDPACDDVCEVSVKRLKLRPTFRNIVLALVDE</sequence>
<dbReference type="AlphaFoldDB" id="A0AAI9EM11"/>
<organism evidence="1">
    <name type="scientific">Vibrio vulnificus</name>
    <dbReference type="NCBI Taxonomy" id="672"/>
    <lineage>
        <taxon>Bacteria</taxon>
        <taxon>Pseudomonadati</taxon>
        <taxon>Pseudomonadota</taxon>
        <taxon>Gammaproteobacteria</taxon>
        <taxon>Vibrionales</taxon>
        <taxon>Vibrionaceae</taxon>
        <taxon>Vibrio</taxon>
    </lineage>
</organism>
<reference evidence="1" key="2">
    <citation type="submission" date="2014-01" db="EMBL/GenBank/DDBJ databases">
        <authorList>
            <person name="Hammerl J."/>
        </authorList>
    </citation>
    <scope>NUCLEOTIDE SEQUENCE</scope>
    <source>
        <strain evidence="1">48/10</strain>
        <plasmid evidence="1">p48/10</plasmid>
    </source>
</reference>